<evidence type="ECO:0000256" key="1">
    <source>
        <dbReference type="ARBA" id="ARBA00004123"/>
    </source>
</evidence>
<dbReference type="Proteomes" id="UP001255856">
    <property type="component" value="Unassembled WGS sequence"/>
</dbReference>
<evidence type="ECO:0008006" key="6">
    <source>
        <dbReference type="Google" id="ProtNLM"/>
    </source>
</evidence>
<keyword evidence="3" id="KW-0539">Nucleus</keyword>
<dbReference type="EMBL" id="JASFZW010000003">
    <property type="protein sequence ID" value="KAK2079191.1"/>
    <property type="molecule type" value="Genomic_DNA"/>
</dbReference>
<accession>A0AAD9IIS4</accession>
<dbReference type="PANTHER" id="PTHR19411:SF0">
    <property type="entry name" value="PROTEIN BUD31 HOMOLOG"/>
    <property type="match status" value="1"/>
</dbReference>
<comment type="caution">
    <text evidence="4">The sequence shown here is derived from an EMBL/GenBank/DDBJ whole genome shotgun (WGS) entry which is preliminary data.</text>
</comment>
<dbReference type="AlphaFoldDB" id="A0AAD9IIS4"/>
<keyword evidence="5" id="KW-1185">Reference proteome</keyword>
<organism evidence="4 5">
    <name type="scientific">Prototheca wickerhamii</name>
    <dbReference type="NCBI Taxonomy" id="3111"/>
    <lineage>
        <taxon>Eukaryota</taxon>
        <taxon>Viridiplantae</taxon>
        <taxon>Chlorophyta</taxon>
        <taxon>core chlorophytes</taxon>
        <taxon>Trebouxiophyceae</taxon>
        <taxon>Chlorellales</taxon>
        <taxon>Chlorellaceae</taxon>
        <taxon>Prototheca</taxon>
    </lineage>
</organism>
<dbReference type="Pfam" id="PF01125">
    <property type="entry name" value="BUD31"/>
    <property type="match status" value="1"/>
</dbReference>
<evidence type="ECO:0000313" key="4">
    <source>
        <dbReference type="EMBL" id="KAK2079191.1"/>
    </source>
</evidence>
<name>A0AAD9IIS4_PROWI</name>
<sequence>MSLKRRLKHSKPPKGWELIEEVVDDFEQQMREAVNEEHEGKRRNETNWKIHRIHWEKNRFFYDLMYVRKVMSRELYDWLVREKMADGALIAKWRKPGYENLCSMLAIQRNNHNFGTTSHCRVPMKQRAAQQRITPDVQTGCICCASGDGKFGGPIWWNTPMDDDAEEAAEENRAVWTQGDEERVPVAGRWWLSGNVCLMRWGYILLLTCQKCPEAHASLGCRRPNAPVLILFFLPGAPVAGQKRAAPAPADDDEDELDDVVKKRLAALREG</sequence>
<dbReference type="PRINTS" id="PR00322">
    <property type="entry name" value="G10"/>
</dbReference>
<dbReference type="InterPro" id="IPR001748">
    <property type="entry name" value="BUD31"/>
</dbReference>
<evidence type="ECO:0000313" key="5">
    <source>
        <dbReference type="Proteomes" id="UP001255856"/>
    </source>
</evidence>
<evidence type="ECO:0000256" key="2">
    <source>
        <dbReference type="ARBA" id="ARBA00005287"/>
    </source>
</evidence>
<dbReference type="PANTHER" id="PTHR19411">
    <property type="entry name" value="PROTEIN BUD31-RELATED"/>
    <property type="match status" value="1"/>
</dbReference>
<comment type="similarity">
    <text evidence="2">Belongs to the BUD31 (G10) family.</text>
</comment>
<dbReference type="GO" id="GO:0000398">
    <property type="term" value="P:mRNA splicing, via spliceosome"/>
    <property type="evidence" value="ECO:0007669"/>
    <property type="project" value="TreeGrafter"/>
</dbReference>
<gene>
    <name evidence="4" type="ORF">QBZ16_002882</name>
</gene>
<comment type="subcellular location">
    <subcellularLocation>
        <location evidence="1">Nucleus</location>
    </subcellularLocation>
</comment>
<reference evidence="4" key="1">
    <citation type="submission" date="2021-01" db="EMBL/GenBank/DDBJ databases">
        <authorList>
            <person name="Eckstrom K.M.E."/>
        </authorList>
    </citation>
    <scope>NUCLEOTIDE SEQUENCE</scope>
    <source>
        <strain evidence="4">UVCC 0001</strain>
    </source>
</reference>
<protein>
    <recommendedName>
        <fullName evidence="6">G10 protein</fullName>
    </recommendedName>
</protein>
<dbReference type="GO" id="GO:0005681">
    <property type="term" value="C:spliceosomal complex"/>
    <property type="evidence" value="ECO:0007669"/>
    <property type="project" value="TreeGrafter"/>
</dbReference>
<proteinExistence type="inferred from homology"/>
<evidence type="ECO:0000256" key="3">
    <source>
        <dbReference type="ARBA" id="ARBA00023242"/>
    </source>
</evidence>